<accession>A0A1I1T2C3</accession>
<evidence type="ECO:0000313" key="4">
    <source>
        <dbReference type="Proteomes" id="UP000243950"/>
    </source>
</evidence>
<dbReference type="InterPro" id="IPR029058">
    <property type="entry name" value="AB_hydrolase_fold"/>
</dbReference>
<dbReference type="InterPro" id="IPR026555">
    <property type="entry name" value="NSL3/Tex30"/>
</dbReference>
<name>A0A1I1T2C3_PSEOC</name>
<dbReference type="EMBL" id="FOMO01000002">
    <property type="protein sequence ID" value="SFD52796.1"/>
    <property type="molecule type" value="Genomic_DNA"/>
</dbReference>
<gene>
    <name evidence="3" type="ORF">SAMN05216372_102253</name>
</gene>
<feature type="region of interest" description="Disordered" evidence="1">
    <location>
        <begin position="1"/>
        <end position="26"/>
    </location>
</feature>
<evidence type="ECO:0000313" key="3">
    <source>
        <dbReference type="EMBL" id="SFD52796.1"/>
    </source>
</evidence>
<reference evidence="4" key="1">
    <citation type="submission" date="2016-10" db="EMBL/GenBank/DDBJ databases">
        <authorList>
            <person name="Varghese N."/>
            <person name="Submissions S."/>
        </authorList>
    </citation>
    <scope>NUCLEOTIDE SEQUENCE [LARGE SCALE GENOMIC DNA]</scope>
    <source>
        <strain evidence="4">JCM 2783</strain>
    </source>
</reference>
<protein>
    <recommendedName>
        <fullName evidence="2">KANL3/Tex30 alpha/beta hydrolase-like domain-containing protein</fullName>
    </recommendedName>
</protein>
<evidence type="ECO:0000259" key="2">
    <source>
        <dbReference type="Pfam" id="PF20408"/>
    </source>
</evidence>
<dbReference type="AlphaFoldDB" id="A0A1I1T2C3"/>
<dbReference type="Proteomes" id="UP000243950">
    <property type="component" value="Unassembled WGS sequence"/>
</dbReference>
<dbReference type="Pfam" id="PF20408">
    <property type="entry name" value="Abhydrolase_11"/>
    <property type="match status" value="1"/>
</dbReference>
<dbReference type="RefSeq" id="WP_093502509.1">
    <property type="nucleotide sequence ID" value="NZ_BSSG01000002.1"/>
</dbReference>
<organism evidence="3 4">
    <name type="scientific">Pseudomonas straminea</name>
    <dbReference type="NCBI Taxonomy" id="47882"/>
    <lineage>
        <taxon>Bacteria</taxon>
        <taxon>Pseudomonadati</taxon>
        <taxon>Pseudomonadota</taxon>
        <taxon>Gammaproteobacteria</taxon>
        <taxon>Pseudomonadales</taxon>
        <taxon>Pseudomonadaceae</taxon>
        <taxon>Phytopseudomonas</taxon>
    </lineage>
</organism>
<keyword evidence="4" id="KW-1185">Reference proteome</keyword>
<dbReference type="SUPFAM" id="SSF53474">
    <property type="entry name" value="alpha/beta-Hydrolases"/>
    <property type="match status" value="1"/>
</dbReference>
<proteinExistence type="predicted"/>
<dbReference type="Gene3D" id="3.40.50.1820">
    <property type="entry name" value="alpha/beta hydrolase"/>
    <property type="match status" value="1"/>
</dbReference>
<dbReference type="InterPro" id="IPR046879">
    <property type="entry name" value="KANL3/Tex30_Abhydrolase"/>
</dbReference>
<dbReference type="PANTHER" id="PTHR13136:SF11">
    <property type="entry name" value="TESTIS-EXPRESSED PROTEIN 30"/>
    <property type="match status" value="1"/>
</dbReference>
<feature type="domain" description="KANL3/Tex30 alpha/beta hydrolase-like" evidence="2">
    <location>
        <begin position="33"/>
        <end position="224"/>
    </location>
</feature>
<evidence type="ECO:0000256" key="1">
    <source>
        <dbReference type="SAM" id="MobiDB-lite"/>
    </source>
</evidence>
<dbReference type="PANTHER" id="PTHR13136">
    <property type="entry name" value="TESTIS DEVELOPMENT PROTEIN PRTD"/>
    <property type="match status" value="1"/>
</dbReference>
<sequence>MREGQRSGIDAGQQAQESPAPALLWDRPTGASQATLILAHGAGAPMDSDFMNLMAGKLAARGLTVVRFEFDYMAARRQDGKKRPPNPQAKLLDCWRAVYAAVRHQVTGPLAIGGKSMGGRMASLLADELDADGLVCLGYPFHAIGKADKPRTAHLADLKTPTLIVQGERDTMGDRHTVAGYQLSAAIELCWLTAGDHDLKPLKVSGYSHEQHLDSAADAVVAFLKICSRSS</sequence>